<evidence type="ECO:0000256" key="3">
    <source>
        <dbReference type="ARBA" id="ARBA00022763"/>
    </source>
</evidence>
<keyword evidence="6" id="KW-0234">DNA repair</keyword>
<dbReference type="GO" id="GO:0004519">
    <property type="term" value="F:endonuclease activity"/>
    <property type="evidence" value="ECO:0007669"/>
    <property type="project" value="UniProtKB-KW"/>
</dbReference>
<evidence type="ECO:0000256" key="6">
    <source>
        <dbReference type="ARBA" id="ARBA00023204"/>
    </source>
</evidence>
<dbReference type="HOGENOM" id="CLU_017168_0_1_9"/>
<dbReference type="NCBIfam" id="TIGR00629">
    <property type="entry name" value="uvde"/>
    <property type="match status" value="1"/>
</dbReference>
<dbReference type="PANTHER" id="PTHR31290">
    <property type="entry name" value="UV-DAMAGE ENDONUCLEASE"/>
    <property type="match status" value="1"/>
</dbReference>
<evidence type="ECO:0000256" key="1">
    <source>
        <dbReference type="ARBA" id="ARBA00022722"/>
    </source>
</evidence>
<evidence type="ECO:0000256" key="7">
    <source>
        <dbReference type="SAM" id="MobiDB-lite"/>
    </source>
</evidence>
<keyword evidence="5" id="KW-0378">Hydrolase</keyword>
<gene>
    <name evidence="8" type="ORF">PM3016_495</name>
</gene>
<evidence type="ECO:0000313" key="8">
    <source>
        <dbReference type="EMBL" id="AFC27463.1"/>
    </source>
</evidence>
<keyword evidence="1" id="KW-0540">Nuclease</keyword>
<name>H6NSP2_9BACL</name>
<dbReference type="Pfam" id="PF03851">
    <property type="entry name" value="UvdE"/>
    <property type="match status" value="1"/>
</dbReference>
<keyword evidence="4" id="KW-0228">DNA excision</keyword>
<dbReference type="GO" id="GO:0016787">
    <property type="term" value="F:hydrolase activity"/>
    <property type="evidence" value="ECO:0007669"/>
    <property type="project" value="UniProtKB-KW"/>
</dbReference>
<evidence type="ECO:0000256" key="4">
    <source>
        <dbReference type="ARBA" id="ARBA00022769"/>
    </source>
</evidence>
<dbReference type="GO" id="GO:0009411">
    <property type="term" value="P:response to UV"/>
    <property type="evidence" value="ECO:0007669"/>
    <property type="project" value="InterPro"/>
</dbReference>
<proteinExistence type="predicted"/>
<protein>
    <submittedName>
        <fullName evidence="8">Putative UV damage endonuclease</fullName>
    </submittedName>
</protein>
<keyword evidence="2 8" id="KW-0255">Endonuclease</keyword>
<dbReference type="STRING" id="1116391.PM3016_495"/>
<dbReference type="RefSeq" id="WP_014368332.1">
    <property type="nucleotide sequence ID" value="NC_016935.1"/>
</dbReference>
<keyword evidence="3" id="KW-0227">DNA damage</keyword>
<evidence type="ECO:0000313" key="9">
    <source>
        <dbReference type="Proteomes" id="UP000007523"/>
    </source>
</evidence>
<keyword evidence="9" id="KW-1185">Reference proteome</keyword>
<reference evidence="8 9" key="1">
    <citation type="journal article" date="2012" name="J. Bacteriol.">
        <title>Complete Genome Sequence of Paenibacillus mucilaginosus 3016, a Bacterium Functional as Microbial Fertilizer.</title>
        <authorList>
            <person name="Ma M."/>
            <person name="Wang Z."/>
            <person name="Li L."/>
            <person name="Jiang X."/>
            <person name="Guan D."/>
            <person name="Cao F."/>
            <person name="Chen H."/>
            <person name="Wang X."/>
            <person name="Shen D."/>
            <person name="Du B."/>
            <person name="Li J."/>
        </authorList>
    </citation>
    <scope>NUCLEOTIDE SEQUENCE [LARGE SCALE GENOMIC DNA]</scope>
    <source>
        <strain evidence="8 9">3016</strain>
    </source>
</reference>
<dbReference type="InterPro" id="IPR004601">
    <property type="entry name" value="UvdE"/>
</dbReference>
<dbReference type="GO" id="GO:0006289">
    <property type="term" value="P:nucleotide-excision repair"/>
    <property type="evidence" value="ECO:0007669"/>
    <property type="project" value="InterPro"/>
</dbReference>
<dbReference type="EMBL" id="CP003235">
    <property type="protein sequence ID" value="AFC27463.1"/>
    <property type="molecule type" value="Genomic_DNA"/>
</dbReference>
<dbReference type="KEGG" id="pmq:PM3016_495"/>
<accession>H6NSP2</accession>
<dbReference type="InterPro" id="IPR036237">
    <property type="entry name" value="Xyl_isomerase-like_sf"/>
</dbReference>
<dbReference type="Gene3D" id="3.20.20.150">
    <property type="entry name" value="Divalent-metal-dependent TIM barrel enzymes"/>
    <property type="match status" value="1"/>
</dbReference>
<evidence type="ECO:0000256" key="5">
    <source>
        <dbReference type="ARBA" id="ARBA00022801"/>
    </source>
</evidence>
<evidence type="ECO:0000256" key="2">
    <source>
        <dbReference type="ARBA" id="ARBA00022759"/>
    </source>
</evidence>
<dbReference type="Proteomes" id="UP000007523">
    <property type="component" value="Chromosome"/>
</dbReference>
<dbReference type="AlphaFoldDB" id="H6NSP2"/>
<dbReference type="PANTHER" id="PTHR31290:SF5">
    <property type="entry name" value="UV-DAMAGE ENDONUCLEASE"/>
    <property type="match status" value="1"/>
</dbReference>
<organism evidence="8 9">
    <name type="scientific">Paenibacillus mucilaginosus 3016</name>
    <dbReference type="NCBI Taxonomy" id="1116391"/>
    <lineage>
        <taxon>Bacteria</taxon>
        <taxon>Bacillati</taxon>
        <taxon>Bacillota</taxon>
        <taxon>Bacilli</taxon>
        <taxon>Bacillales</taxon>
        <taxon>Paenibacillaceae</taxon>
        <taxon>Paenibacillus</taxon>
    </lineage>
</organism>
<sequence>MIVRLGYVAMSVMVKNASPSKTMTYTHFEKLGDREAAIRKLERIASENIRNTQRLLKHNRAYDIEMYRISSKLIPLLGHEGLGDWDPIERLSGDFAELGQYAKDNRMRLSFHPDHFTVFSTPREDVLRSSRADLDRHVRMLEAMGLDASAKCNIHVGGTYGNKDSARARFLEQFGALPERIRERMTLENDDKTFNALETLEICEEAGVPMVLDIHHDAVNPGEVPAAELWPRILQTWKGQKEQEDGSGSPRDLPPKIHVSSPKSESDPRGHADYIETGVFMDFVRAVAPLTPRLDVMLEAKMKDGSLIQLAEDLKKEPNITMLSQASFEI</sequence>
<dbReference type="SUPFAM" id="SSF51658">
    <property type="entry name" value="Xylose isomerase-like"/>
    <property type="match status" value="1"/>
</dbReference>
<feature type="region of interest" description="Disordered" evidence="7">
    <location>
        <begin position="238"/>
        <end position="271"/>
    </location>
</feature>